<protein>
    <recommendedName>
        <fullName evidence="3">DUF6535 domain-containing protein</fullName>
    </recommendedName>
</protein>
<feature type="compositionally biased region" description="Basic and acidic residues" evidence="1">
    <location>
        <begin position="737"/>
        <end position="747"/>
    </location>
</feature>
<feature type="compositionally biased region" description="Polar residues" evidence="1">
    <location>
        <begin position="717"/>
        <end position="729"/>
    </location>
</feature>
<keyword evidence="2" id="KW-0812">Transmembrane</keyword>
<evidence type="ECO:0000259" key="3">
    <source>
        <dbReference type="Pfam" id="PF20153"/>
    </source>
</evidence>
<feature type="transmembrane region" description="Helical" evidence="2">
    <location>
        <begin position="232"/>
        <end position="253"/>
    </location>
</feature>
<reference evidence="4" key="1">
    <citation type="submission" date="2020-11" db="EMBL/GenBank/DDBJ databases">
        <authorList>
            <person name="Koelle M."/>
            <person name="Horta M.A.C."/>
            <person name="Nowrousian M."/>
            <person name="Ohm R.A."/>
            <person name="Benz P."/>
            <person name="Pilgard A."/>
        </authorList>
    </citation>
    <scope>NUCLEOTIDE SEQUENCE</scope>
    <source>
        <strain evidence="4">FPRL280</strain>
    </source>
</reference>
<feature type="compositionally biased region" description="Polar residues" evidence="1">
    <location>
        <begin position="96"/>
        <end position="112"/>
    </location>
</feature>
<gene>
    <name evidence="4" type="ORF">IEO21_09261</name>
</gene>
<evidence type="ECO:0000313" key="4">
    <source>
        <dbReference type="EMBL" id="KAF9804972.1"/>
    </source>
</evidence>
<feature type="region of interest" description="Disordered" evidence="1">
    <location>
        <begin position="717"/>
        <end position="747"/>
    </location>
</feature>
<feature type="compositionally biased region" description="Basic and acidic residues" evidence="1">
    <location>
        <begin position="122"/>
        <end position="151"/>
    </location>
</feature>
<dbReference type="Proteomes" id="UP000639403">
    <property type="component" value="Unassembled WGS sequence"/>
</dbReference>
<feature type="transmembrane region" description="Helical" evidence="2">
    <location>
        <begin position="333"/>
        <end position="353"/>
    </location>
</feature>
<feature type="region of interest" description="Disordered" evidence="1">
    <location>
        <begin position="1"/>
        <end position="160"/>
    </location>
</feature>
<dbReference type="Pfam" id="PF20153">
    <property type="entry name" value="DUF6535"/>
    <property type="match status" value="1"/>
</dbReference>
<feature type="transmembrane region" description="Helical" evidence="2">
    <location>
        <begin position="365"/>
        <end position="386"/>
    </location>
</feature>
<feature type="compositionally biased region" description="Polar residues" evidence="1">
    <location>
        <begin position="27"/>
        <end position="43"/>
    </location>
</feature>
<feature type="transmembrane region" description="Helical" evidence="2">
    <location>
        <begin position="198"/>
        <end position="220"/>
    </location>
</feature>
<proteinExistence type="predicted"/>
<accession>A0A8H7NUU9</accession>
<dbReference type="AlphaFoldDB" id="A0A8H7NUU9"/>
<feature type="transmembrane region" description="Helical" evidence="2">
    <location>
        <begin position="273"/>
        <end position="300"/>
    </location>
</feature>
<reference evidence="4" key="2">
    <citation type="journal article" name="Front. Microbiol.">
        <title>Degradative Capacity of Two Strains of Rhodonia placenta: From Phenotype to Genotype.</title>
        <authorList>
            <person name="Kolle M."/>
            <person name="Horta M.A.C."/>
            <person name="Nowrousian M."/>
            <person name="Ohm R.A."/>
            <person name="Benz J.P."/>
            <person name="Pilgard A."/>
        </authorList>
    </citation>
    <scope>NUCLEOTIDE SEQUENCE</scope>
    <source>
        <strain evidence="4">FPRL280</strain>
    </source>
</reference>
<dbReference type="InterPro" id="IPR045338">
    <property type="entry name" value="DUF6535"/>
</dbReference>
<evidence type="ECO:0000313" key="5">
    <source>
        <dbReference type="Proteomes" id="UP000639403"/>
    </source>
</evidence>
<feature type="compositionally biased region" description="Basic and acidic residues" evidence="1">
    <location>
        <begin position="75"/>
        <end position="92"/>
    </location>
</feature>
<sequence length="747" mass="83829">MARRRSSRSSSRLSVAPTTGDVASVNEPATASAKNQHSGSDTPYNAGDNGETREETAAPPSELEKAQGSTSNARAESDSSGREIHVATRANDDDTPPTQSQGERPRTSTLRPDTNGNQDTTTGDHEGPRRDLDDGRLPDTTDEQDRVEPNDFKAMPNADGGRAYARQAEKEELTGWARFAEEVWTFEYKRMERWKDDINYLLLYAGLFSTALTGFIVPFYEFQAQAVDPTVQALALIAMQLNVIAFSVGHTDLTQQLPSPILPPPAAPAGRPLVTGILWTIALILSLGSGAIAIIVSQWLHHHVNRGASLDRQSARLWYFRYCGFKMWHVESIINVLPFMLQSAMILFLVGLIEQLWIWDRRIAVIATALVGALIGGLLATALIPVVAASSPFKSPQAWWWFHLVRLVHKLLLPIMRCMRRMLADADAIVTDVSFLEKVVRPCIQKQKLEDIEDTLSAYYDIMEHRAHHIDRSYSPLKLYWYIDEQDGGTIETLGQISVDVLIQISEKSPLDDAEQRAQSDHVHGVLQRLLEAAPWAKRAIYTRLMSLLPAPELHQEVLDKLVFIIWTFDERFPLDVEDTRRLLTFLPHARERLGTERFLKITCSAFQHSARLPPDDFGRVHSDICGALDVVIEYFNELMEKMDQADAWWRFPDLLGACVEVARVDTARPTRNDPLFNHDVVNALQRCASRNPEDGSVRDRIRGAMENIYRTLGYSADSTPNESISGETVSPAPVLRDPDEALREHT</sequence>
<organism evidence="4 5">
    <name type="scientific">Rhodonia placenta</name>
    <dbReference type="NCBI Taxonomy" id="104341"/>
    <lineage>
        <taxon>Eukaryota</taxon>
        <taxon>Fungi</taxon>
        <taxon>Dikarya</taxon>
        <taxon>Basidiomycota</taxon>
        <taxon>Agaricomycotina</taxon>
        <taxon>Agaricomycetes</taxon>
        <taxon>Polyporales</taxon>
        <taxon>Adustoporiaceae</taxon>
        <taxon>Rhodonia</taxon>
    </lineage>
</organism>
<feature type="domain" description="DUF6535" evidence="3">
    <location>
        <begin position="176"/>
        <end position="357"/>
    </location>
</feature>
<evidence type="ECO:0000256" key="1">
    <source>
        <dbReference type="SAM" id="MobiDB-lite"/>
    </source>
</evidence>
<evidence type="ECO:0000256" key="2">
    <source>
        <dbReference type="SAM" id="Phobius"/>
    </source>
</evidence>
<dbReference type="EMBL" id="JADOXO010000416">
    <property type="protein sequence ID" value="KAF9804972.1"/>
    <property type="molecule type" value="Genomic_DNA"/>
</dbReference>
<name>A0A8H7NUU9_9APHY</name>
<keyword evidence="2" id="KW-0472">Membrane</keyword>
<comment type="caution">
    <text evidence="4">The sequence shown here is derived from an EMBL/GenBank/DDBJ whole genome shotgun (WGS) entry which is preliminary data.</text>
</comment>
<keyword evidence="2" id="KW-1133">Transmembrane helix</keyword>